<keyword evidence="3" id="KW-0863">Zinc-finger</keyword>
<dbReference type="AlphaFoldDB" id="A0AAJ7U7D1"/>
<feature type="region of interest" description="Disordered" evidence="8">
    <location>
        <begin position="770"/>
        <end position="793"/>
    </location>
</feature>
<keyword evidence="5 7" id="KW-0175">Coiled coil</keyword>
<feature type="region of interest" description="Disordered" evidence="8">
    <location>
        <begin position="549"/>
        <end position="653"/>
    </location>
</feature>
<dbReference type="PANTHER" id="PTHR23337:SF3">
    <property type="entry name" value="MORC FAMILY CW-TYPE ZINC FINGER 2"/>
    <property type="match status" value="1"/>
</dbReference>
<evidence type="ECO:0000313" key="10">
    <source>
        <dbReference type="Proteomes" id="UP001318040"/>
    </source>
</evidence>
<proteinExistence type="predicted"/>
<dbReference type="SUPFAM" id="SSF55874">
    <property type="entry name" value="ATPase domain of HSP90 chaperone/DNA topoisomerase II/histidine kinase"/>
    <property type="match status" value="1"/>
</dbReference>
<dbReference type="Gene3D" id="3.30.565.10">
    <property type="entry name" value="Histidine kinase-like ATPase, C-terminal domain"/>
    <property type="match status" value="1"/>
</dbReference>
<reference evidence="11" key="1">
    <citation type="submission" date="2025-08" db="UniProtKB">
        <authorList>
            <consortium name="RefSeq"/>
        </authorList>
    </citation>
    <scope>IDENTIFICATION</scope>
    <source>
        <tissue evidence="11">Sperm</tissue>
    </source>
</reference>
<dbReference type="InterPro" id="IPR011124">
    <property type="entry name" value="Znf_CW"/>
</dbReference>
<protein>
    <submittedName>
        <fullName evidence="11">ATPase MORC2-like</fullName>
    </submittedName>
</protein>
<feature type="domain" description="CW-type" evidence="9">
    <location>
        <begin position="504"/>
        <end position="558"/>
    </location>
</feature>
<feature type="compositionally biased region" description="Basic and acidic residues" evidence="8">
    <location>
        <begin position="628"/>
        <end position="653"/>
    </location>
</feature>
<dbReference type="PANTHER" id="PTHR23337">
    <property type="entry name" value="ZINC FINGER CW-TYPE COILED-COIL DOMAIN PROTEIN 1"/>
    <property type="match status" value="1"/>
</dbReference>
<sequence>MVDMTFEETAGSSGRSRKGDYGLLQRAEITCNYLHSNSTTHEFLFGAMAEMVDNARDAEASRMNIFSVDGDFRGGYILCFLDNGHGMSPSDLANVMKFGKSTKRNAAHIGRYGNGLKSGTMRIGRDMIILTKQAATMSCLLLSRTFHEEEKIEEVIIPLPSWRNDNMEVILSNAQRYQTEMDIIFRYSPFKSQEILEQHFKKIHGSSGTLVMVYNLMLMDDGESELDITSDPRDILMRGVHRDLSTPPERVSFRTYLAILYLKPHMRLYLQHQKVITKRLDHDLYRPCMYKFESCRFRAQAEKETKQKSKEVKLAEEKARELESQARELERKLDFDMGQNARAQVRQAQVAASEQQCELQYLRNELQQYLGNLRRPKQLCFVLGLNVERRHHDGACIYTSGRLIRMYDHLGPQSTLGRGCGGVVAVVDVPCMVLEPTHNKQGFTDSTEVALLLRALAEHVVHYRMMLGIAGNDVSKFWARFGYLSWGNWVQVPSSEPQYRRCRAIEVPINVQCDTCLKWRSLPFCSKGLHNPFPEVWVCSMNPDPRDNRCEAMEQDPHIPLQIIKKKATRKSGGSSHTCRDSPSTSCDSTARGKKRRITTRSEKASVAIIISSSSETEQGGEESDTPSEPKRRSQQSKERNETTRREAGESRDADVVTGISDLFRNCLGFLWFPEYHISLDNIRTMSVEELNAFPLAQLLQMYQEKMFQVMEQVVVQNQRHLEEQLCCFREKVRVLRSVIGKDENPGDNTDAGTDAFFARLVTTYAQMAESRRSTNDAGGEGDTGGWGEAHAQEGPRTVLFTDHEEEGQENDAGSPLSLGLQDRPTVDMQTLQDVTMDVPVAEYKVVEVPLEEIDPLPLHD</sequence>
<evidence type="ECO:0000256" key="2">
    <source>
        <dbReference type="ARBA" id="ARBA00022723"/>
    </source>
</evidence>
<dbReference type="RefSeq" id="XP_032830025.1">
    <property type="nucleotide sequence ID" value="XM_032974134.1"/>
</dbReference>
<dbReference type="InterPro" id="IPR036890">
    <property type="entry name" value="HATPase_C_sf"/>
</dbReference>
<dbReference type="GO" id="GO:0005634">
    <property type="term" value="C:nucleus"/>
    <property type="evidence" value="ECO:0007669"/>
    <property type="project" value="UniProtKB-SubCell"/>
</dbReference>
<name>A0AAJ7U7D1_PETMA</name>
<evidence type="ECO:0000256" key="3">
    <source>
        <dbReference type="ARBA" id="ARBA00022771"/>
    </source>
</evidence>
<feature type="compositionally biased region" description="Polar residues" evidence="8">
    <location>
        <begin position="572"/>
        <end position="589"/>
    </location>
</feature>
<gene>
    <name evidence="11" type="primary">LOC116953862</name>
</gene>
<keyword evidence="6" id="KW-0539">Nucleus</keyword>
<evidence type="ECO:0000256" key="8">
    <source>
        <dbReference type="SAM" id="MobiDB-lite"/>
    </source>
</evidence>
<accession>A0AAJ7U7D1</accession>
<evidence type="ECO:0000259" key="9">
    <source>
        <dbReference type="PROSITE" id="PS51050"/>
    </source>
</evidence>
<dbReference type="PROSITE" id="PS51050">
    <property type="entry name" value="ZF_CW"/>
    <property type="match status" value="1"/>
</dbReference>
<dbReference type="InterPro" id="IPR041006">
    <property type="entry name" value="Morc_S5"/>
</dbReference>
<keyword evidence="2" id="KW-0479">Metal-binding</keyword>
<evidence type="ECO:0000256" key="4">
    <source>
        <dbReference type="ARBA" id="ARBA00022833"/>
    </source>
</evidence>
<comment type="subcellular location">
    <subcellularLocation>
        <location evidence="1">Nucleus</location>
    </subcellularLocation>
</comment>
<feature type="coiled-coil region" evidence="7">
    <location>
        <begin position="298"/>
        <end position="372"/>
    </location>
</feature>
<evidence type="ECO:0000256" key="5">
    <source>
        <dbReference type="ARBA" id="ARBA00023054"/>
    </source>
</evidence>
<dbReference type="GO" id="GO:0008270">
    <property type="term" value="F:zinc ion binding"/>
    <property type="evidence" value="ECO:0007669"/>
    <property type="project" value="UniProtKB-KW"/>
</dbReference>
<dbReference type="Gene3D" id="3.30.40.100">
    <property type="match status" value="1"/>
</dbReference>
<dbReference type="Pfam" id="PF13589">
    <property type="entry name" value="HATPase_c_3"/>
    <property type="match status" value="1"/>
</dbReference>
<keyword evidence="10" id="KW-1185">Reference proteome</keyword>
<evidence type="ECO:0000256" key="1">
    <source>
        <dbReference type="ARBA" id="ARBA00004123"/>
    </source>
</evidence>
<keyword evidence="4" id="KW-0862">Zinc</keyword>
<feature type="compositionally biased region" description="Low complexity" evidence="8">
    <location>
        <begin position="605"/>
        <end position="618"/>
    </location>
</feature>
<dbReference type="KEGG" id="pmrn:116953862"/>
<dbReference type="Pfam" id="PF17942">
    <property type="entry name" value="Morc6_S5"/>
    <property type="match status" value="1"/>
</dbReference>
<evidence type="ECO:0000256" key="6">
    <source>
        <dbReference type="ARBA" id="ARBA00023242"/>
    </source>
</evidence>
<feature type="compositionally biased region" description="Gly residues" evidence="8">
    <location>
        <begin position="779"/>
        <end position="788"/>
    </location>
</feature>
<dbReference type="Pfam" id="PF07496">
    <property type="entry name" value="zf-CW"/>
    <property type="match status" value="1"/>
</dbReference>
<evidence type="ECO:0000256" key="7">
    <source>
        <dbReference type="SAM" id="Coils"/>
    </source>
</evidence>
<evidence type="ECO:0000313" key="11">
    <source>
        <dbReference type="RefSeq" id="XP_032830025.1"/>
    </source>
</evidence>
<organism evidence="10 11">
    <name type="scientific">Petromyzon marinus</name>
    <name type="common">Sea lamprey</name>
    <dbReference type="NCBI Taxonomy" id="7757"/>
    <lineage>
        <taxon>Eukaryota</taxon>
        <taxon>Metazoa</taxon>
        <taxon>Chordata</taxon>
        <taxon>Craniata</taxon>
        <taxon>Vertebrata</taxon>
        <taxon>Cyclostomata</taxon>
        <taxon>Hyperoartia</taxon>
        <taxon>Petromyzontiformes</taxon>
        <taxon>Petromyzontidae</taxon>
        <taxon>Petromyzon</taxon>
    </lineage>
</organism>
<dbReference type="Proteomes" id="UP001318040">
    <property type="component" value="Chromosome 53"/>
</dbReference>